<dbReference type="Proteomes" id="UP000681425">
    <property type="component" value="Chromosome"/>
</dbReference>
<sequence length="191" mass="21665">MTTDEKIVGAVLTLLTSDKRNICVDDATSQHSLAIFREMARAPRASRQQLYWYLPQGLWPQPAKVINSFSQMKAEGRDVRLAEPRTKENALPGLDQMMLNGAALRLSQSLSPAERSVDIRSAWLPAGSSARWWPLNRVNASCVPRFRISNPVRNSEIAFVAVQAEHWGTLYALEPVNGNWRPFAEWSRWLY</sequence>
<evidence type="ECO:0000313" key="2">
    <source>
        <dbReference type="Proteomes" id="UP000681425"/>
    </source>
</evidence>
<reference evidence="1" key="1">
    <citation type="submission" date="2021-04" db="EMBL/GenBank/DDBJ databases">
        <title>Isolation of p-tert-butylphenol degrading bacteria Sphingobium phenoxybenzoativorans Tas13 from active sludge.</title>
        <authorList>
            <person name="Li Y."/>
        </authorList>
    </citation>
    <scope>NUCLEOTIDE SEQUENCE</scope>
    <source>
        <strain evidence="1">Tas13</strain>
    </source>
</reference>
<dbReference type="RefSeq" id="WP_212609169.1">
    <property type="nucleotide sequence ID" value="NZ_CP073910.1"/>
</dbReference>
<name>A0A975K6F7_9SPHN</name>
<dbReference type="KEGG" id="spph:KFK14_22280"/>
<gene>
    <name evidence="1" type="ORF">KFK14_22280</name>
</gene>
<keyword evidence="2" id="KW-1185">Reference proteome</keyword>
<accession>A0A975K6F7</accession>
<dbReference type="EMBL" id="CP073910">
    <property type="protein sequence ID" value="QUT05645.1"/>
    <property type="molecule type" value="Genomic_DNA"/>
</dbReference>
<proteinExistence type="predicted"/>
<protein>
    <submittedName>
        <fullName evidence="1">Uncharacterized protein</fullName>
    </submittedName>
</protein>
<evidence type="ECO:0000313" key="1">
    <source>
        <dbReference type="EMBL" id="QUT05645.1"/>
    </source>
</evidence>
<organism evidence="1 2">
    <name type="scientific">Sphingobium phenoxybenzoativorans</name>
    <dbReference type="NCBI Taxonomy" id="1592790"/>
    <lineage>
        <taxon>Bacteria</taxon>
        <taxon>Pseudomonadati</taxon>
        <taxon>Pseudomonadota</taxon>
        <taxon>Alphaproteobacteria</taxon>
        <taxon>Sphingomonadales</taxon>
        <taxon>Sphingomonadaceae</taxon>
        <taxon>Sphingobium</taxon>
    </lineage>
</organism>
<dbReference type="AlphaFoldDB" id="A0A975K6F7"/>